<evidence type="ECO:0000256" key="5">
    <source>
        <dbReference type="ARBA" id="ARBA00022692"/>
    </source>
</evidence>
<dbReference type="PANTHER" id="PTHR21325:SF31">
    <property type="entry name" value="GH22081P-RELATED"/>
    <property type="match status" value="1"/>
</dbReference>
<evidence type="ECO:0000256" key="26">
    <source>
        <dbReference type="ARBA" id="ARBA00048015"/>
    </source>
</evidence>
<comment type="catalytic activity">
    <reaction evidence="40">
        <text>1,2-dihexadecanoyl-sn-glycero-3-phosphocholine + 2 H2O = sn-glycerol 3-phosphocholine + 2 hexadecanoate + 2 H(+)</text>
        <dbReference type="Rhea" id="RHEA:40975"/>
        <dbReference type="ChEBI" id="CHEBI:7896"/>
        <dbReference type="ChEBI" id="CHEBI:15377"/>
        <dbReference type="ChEBI" id="CHEBI:15378"/>
        <dbReference type="ChEBI" id="CHEBI:16870"/>
        <dbReference type="ChEBI" id="CHEBI:72999"/>
    </reaction>
    <physiologicalReaction direction="left-to-right" evidence="40">
        <dbReference type="Rhea" id="RHEA:40976"/>
    </physiologicalReaction>
</comment>
<protein>
    <recommendedName>
        <fullName evidence="3">Phospholipase B1, membrane-associated</fullName>
    </recommendedName>
    <alternativeName>
        <fullName evidence="16">Lysophospholipase</fullName>
    </alternativeName>
    <alternativeName>
        <fullName evidence="17">Phospholipase A2</fullName>
    </alternativeName>
    <alternativeName>
        <fullName evidence="19">Phospholipase B/lipase</fullName>
    </alternativeName>
    <alternativeName>
        <fullName evidence="18">Triacylglycerol lipase</fullName>
    </alternativeName>
</protein>
<comment type="catalytic activity">
    <reaction evidence="33">
        <text>a 1-acyl-sn-glycero-3-phosphocholine + H2O = sn-glycerol 3-phosphocholine + a fatty acid + H(+)</text>
        <dbReference type="Rhea" id="RHEA:15177"/>
        <dbReference type="ChEBI" id="CHEBI:15377"/>
        <dbReference type="ChEBI" id="CHEBI:15378"/>
        <dbReference type="ChEBI" id="CHEBI:16870"/>
        <dbReference type="ChEBI" id="CHEBI:28868"/>
        <dbReference type="ChEBI" id="CHEBI:58168"/>
        <dbReference type="EC" id="3.1.1.5"/>
    </reaction>
    <physiologicalReaction direction="left-to-right" evidence="33">
        <dbReference type="Rhea" id="RHEA:15178"/>
    </physiologicalReaction>
</comment>
<comment type="catalytic activity">
    <reaction evidence="14">
        <text>1-hexadecanoyl-2-(9Z,12Z-octadecadienoyl)-sn-glycero-3-phosphocholine + H2O = (9Z,12Z)-octadecadienoate + 1-hexadecanoyl-sn-glycero-3-phosphocholine + H(+)</text>
        <dbReference type="Rhea" id="RHEA:40811"/>
        <dbReference type="ChEBI" id="CHEBI:15377"/>
        <dbReference type="ChEBI" id="CHEBI:15378"/>
        <dbReference type="ChEBI" id="CHEBI:30245"/>
        <dbReference type="ChEBI" id="CHEBI:72998"/>
        <dbReference type="ChEBI" id="CHEBI:73002"/>
    </reaction>
    <physiologicalReaction direction="left-to-right" evidence="14">
        <dbReference type="Rhea" id="RHEA:40812"/>
    </physiologicalReaction>
</comment>
<comment type="subcellular location">
    <subcellularLocation>
        <location evidence="1">Apical cell membrane</location>
        <topology evidence="1">Single-pass type I membrane protein</topology>
    </subcellularLocation>
</comment>
<comment type="catalytic activity">
    <reaction evidence="27">
        <text>a 1-O-alkyl-2-acyl-sn-glycero-3-phosphocholine + H2O = a 1-O-alkyl-sn-glycero-3-phosphocholine + a fatty acid + H(+)</text>
        <dbReference type="Rhea" id="RHEA:36231"/>
        <dbReference type="ChEBI" id="CHEBI:15377"/>
        <dbReference type="ChEBI" id="CHEBI:15378"/>
        <dbReference type="ChEBI" id="CHEBI:28868"/>
        <dbReference type="ChEBI" id="CHEBI:30909"/>
        <dbReference type="ChEBI" id="CHEBI:36702"/>
        <dbReference type="EC" id="3.1.1.4"/>
    </reaction>
    <physiologicalReaction direction="left-to-right" evidence="27">
        <dbReference type="Rhea" id="RHEA:36232"/>
    </physiologicalReaction>
</comment>
<evidence type="ECO:0000256" key="14">
    <source>
        <dbReference type="ARBA" id="ARBA00023408"/>
    </source>
</evidence>
<dbReference type="Proteomes" id="UP000663887">
    <property type="component" value="Unassembled WGS sequence"/>
</dbReference>
<dbReference type="InterPro" id="IPR036514">
    <property type="entry name" value="SGNH_hydro_sf"/>
</dbReference>
<dbReference type="GO" id="GO:0006644">
    <property type="term" value="P:phospholipid metabolic process"/>
    <property type="evidence" value="ECO:0007669"/>
    <property type="project" value="TreeGrafter"/>
</dbReference>
<dbReference type="InterPro" id="IPR035547">
    <property type="entry name" value="Phospholipase_B"/>
</dbReference>
<evidence type="ECO:0000256" key="1">
    <source>
        <dbReference type="ARBA" id="ARBA00004247"/>
    </source>
</evidence>
<proteinExistence type="inferred from homology"/>
<evidence type="ECO:0000256" key="19">
    <source>
        <dbReference type="ARBA" id="ARBA00033022"/>
    </source>
</evidence>
<evidence type="ECO:0000256" key="42">
    <source>
        <dbReference type="ARBA" id="ARBA00049461"/>
    </source>
</evidence>
<evidence type="ECO:0000256" key="40">
    <source>
        <dbReference type="ARBA" id="ARBA00049363"/>
    </source>
</evidence>
<accession>A0A816XXG1</accession>
<dbReference type="AlphaFoldDB" id="A0A816XXG1"/>
<keyword evidence="7" id="KW-0677">Repeat</keyword>
<comment type="catalytic activity">
    <reaction evidence="22">
        <text>1,3-dihexadecanoyl-2-(9Z-octadecenoyl)glycerol + H2O = 1-hexadecanoyl-2-(9Z-octadecenoyl)-glycerol + hexadecanoate + H(+)</text>
        <dbReference type="Rhea" id="RHEA:40979"/>
        <dbReference type="ChEBI" id="CHEBI:7896"/>
        <dbReference type="ChEBI" id="CHEBI:15377"/>
        <dbReference type="ChEBI" id="CHEBI:15378"/>
        <dbReference type="ChEBI" id="CHEBI:75585"/>
        <dbReference type="ChEBI" id="CHEBI:75688"/>
    </reaction>
    <physiologicalReaction direction="left-to-right" evidence="22">
        <dbReference type="Rhea" id="RHEA:40980"/>
    </physiologicalReaction>
</comment>
<comment type="catalytic activity">
    <reaction evidence="31">
        <text>1-octadecanoyl-2-(9Z,12Z)-octadecadienoyl-sn-glycerol + H2O = 1-octadecanoyl-sn-glycerol + (9Z,12Z)-octadecadienoate + H(+)</text>
        <dbReference type="Rhea" id="RHEA:40927"/>
        <dbReference type="ChEBI" id="CHEBI:15377"/>
        <dbReference type="ChEBI" id="CHEBI:15378"/>
        <dbReference type="ChEBI" id="CHEBI:30245"/>
        <dbReference type="ChEBI" id="CHEBI:75550"/>
        <dbReference type="ChEBI" id="CHEBI:77097"/>
    </reaction>
    <physiologicalReaction direction="left-to-right" evidence="31">
        <dbReference type="Rhea" id="RHEA:40928"/>
    </physiologicalReaction>
</comment>
<keyword evidence="9 44" id="KW-1133">Transmembrane helix</keyword>
<comment type="catalytic activity">
    <reaction evidence="13">
        <text>a triacylglycerol + H2O = a diacylglycerol + a fatty acid + H(+)</text>
        <dbReference type="Rhea" id="RHEA:12044"/>
        <dbReference type="ChEBI" id="CHEBI:15377"/>
        <dbReference type="ChEBI" id="CHEBI:15378"/>
        <dbReference type="ChEBI" id="CHEBI:17855"/>
        <dbReference type="ChEBI" id="CHEBI:18035"/>
        <dbReference type="ChEBI" id="CHEBI:28868"/>
        <dbReference type="EC" id="3.1.1.3"/>
    </reaction>
    <physiologicalReaction direction="left-to-right" evidence="13">
        <dbReference type="Rhea" id="RHEA:12045"/>
    </physiologicalReaction>
</comment>
<comment type="catalytic activity">
    <reaction evidence="42">
        <text>2-(9Z-octadecenoyl)-glycerol + H2O = glycerol + (9Z)-octadecenoate + H(+)</text>
        <dbReference type="Rhea" id="RHEA:38491"/>
        <dbReference type="ChEBI" id="CHEBI:15377"/>
        <dbReference type="ChEBI" id="CHEBI:15378"/>
        <dbReference type="ChEBI" id="CHEBI:17754"/>
        <dbReference type="ChEBI" id="CHEBI:30823"/>
        <dbReference type="ChEBI" id="CHEBI:73990"/>
    </reaction>
    <physiologicalReaction direction="left-to-right" evidence="42">
        <dbReference type="Rhea" id="RHEA:38492"/>
    </physiologicalReaction>
</comment>
<gene>
    <name evidence="48" type="ORF">UXM345_LOCUS13128</name>
    <name evidence="47" type="ORF">WKI299_LOCUS30551</name>
    <name evidence="46" type="ORF">XDN619_LOCUS27325</name>
</gene>
<feature type="region of interest" description="Disordered" evidence="43">
    <location>
        <begin position="415"/>
        <end position="442"/>
    </location>
</feature>
<evidence type="ECO:0000256" key="9">
    <source>
        <dbReference type="ARBA" id="ARBA00022989"/>
    </source>
</evidence>
<evidence type="ECO:0000256" key="43">
    <source>
        <dbReference type="SAM" id="MobiDB-lite"/>
    </source>
</evidence>
<evidence type="ECO:0000256" key="39">
    <source>
        <dbReference type="ARBA" id="ARBA00048939"/>
    </source>
</evidence>
<evidence type="ECO:0000256" key="44">
    <source>
        <dbReference type="SAM" id="Phobius"/>
    </source>
</evidence>
<dbReference type="EMBL" id="CAJNRF010013820">
    <property type="protein sequence ID" value="CAF2152285.1"/>
    <property type="molecule type" value="Genomic_DNA"/>
</dbReference>
<comment type="catalytic activity">
    <reaction evidence="30">
        <text>1-hexadecanoyl-2-(9Z,12Z-octadecadienoyl)-sn-glycero-3-phosphocholine + H2O = 2-(9Z,12Z-octadecadienoyl)-sn-glycero-3-phosphocholine + hexadecanoate + H(+)</text>
        <dbReference type="Rhea" id="RHEA:40971"/>
        <dbReference type="ChEBI" id="CHEBI:7896"/>
        <dbReference type="ChEBI" id="CHEBI:15377"/>
        <dbReference type="ChEBI" id="CHEBI:15378"/>
        <dbReference type="ChEBI" id="CHEBI:73002"/>
        <dbReference type="ChEBI" id="CHEBI:76084"/>
    </reaction>
    <physiologicalReaction direction="left-to-right" evidence="30">
        <dbReference type="Rhea" id="RHEA:40972"/>
    </physiologicalReaction>
</comment>
<evidence type="ECO:0000256" key="28">
    <source>
        <dbReference type="ARBA" id="ARBA00048058"/>
    </source>
</evidence>
<evidence type="ECO:0000256" key="35">
    <source>
        <dbReference type="ARBA" id="ARBA00048656"/>
    </source>
</evidence>
<evidence type="ECO:0000256" key="32">
    <source>
        <dbReference type="ARBA" id="ARBA00048386"/>
    </source>
</evidence>
<evidence type="ECO:0000256" key="16">
    <source>
        <dbReference type="ARBA" id="ARBA00029723"/>
    </source>
</evidence>
<dbReference type="Gene3D" id="3.40.50.1110">
    <property type="entry name" value="SGNH hydrolase"/>
    <property type="match status" value="1"/>
</dbReference>
<sequence>MMKFIIFTVVCFQFFLGKSFGFDADSYVRFIDELSVDEKFLEEYAKWSLELFSQPDYLYGKPRDNFPCEITKDTNVPTSVHALRPSDIKCVGAIGDSLTAGLGAHATTPVGLVVENRGLSWSVGGDHTYSKVLSIPNALRQYNPDLKGFSTKFSVIFLNGQNATNNGLNVAKSGDRSNHMPDQAEILMSRIKDEKLCDWNNDWKIITFFVGGNDLCSFCEDKNVSKHTPEQYVSYVRDTLDKLYNATIPRTLVNLILVLDVRSVQSLNSGGFVCETLHKRTCPCAAFPTPEEARILDDYVPQYHQLLLDLAASTRYDGRDDFTVVVQPFMAKTKIPVKDNNKIDFSYFAPDCFHFSGKGHAQAALSLWNNMFEPVGGKQWFWHINEELKCPTKEYPFIFTKKNSAKALEEYQRATHAPSVSTSTAKPEKHTTKHHKHHKSHSDSSFSKMQLVVLASLFLLILILFLLVITKRQQIRGFVHGAGRRHLHGFTNPQYPDDNDNDEVEIWNRSNVNSGFTNKNDIPKTHGSRISFA</sequence>
<dbReference type="InterPro" id="IPR038885">
    <property type="entry name" value="PLB1"/>
</dbReference>
<evidence type="ECO:0000256" key="10">
    <source>
        <dbReference type="ARBA" id="ARBA00023098"/>
    </source>
</evidence>
<keyword evidence="11 44" id="KW-0472">Membrane</keyword>
<evidence type="ECO:0000256" key="31">
    <source>
        <dbReference type="ARBA" id="ARBA00048374"/>
    </source>
</evidence>
<comment type="catalytic activity">
    <reaction evidence="36">
        <text>1-hexadecanoyl-2-(9Z-octadecenoyl)-sn-glycero-3-phosphocholine + H2O = 1-hexadecanoyl-sn-glycero-3-phosphocholine + (9Z)-octadecenoate + H(+)</text>
        <dbReference type="Rhea" id="RHEA:38779"/>
        <dbReference type="ChEBI" id="CHEBI:15377"/>
        <dbReference type="ChEBI" id="CHEBI:15378"/>
        <dbReference type="ChEBI" id="CHEBI:30823"/>
        <dbReference type="ChEBI" id="CHEBI:72998"/>
        <dbReference type="ChEBI" id="CHEBI:73001"/>
    </reaction>
    <physiologicalReaction direction="left-to-right" evidence="36">
        <dbReference type="Rhea" id="RHEA:38780"/>
    </physiologicalReaction>
</comment>
<comment type="catalytic activity">
    <reaction evidence="21">
        <text>1-hexadecanoyl-2-(9Z)-octadecenoyl-3-octadecanoyl-sn-glycerol + H2O = 2-(9Z-octadecenoyl)-3-octadecanoyl-sn-glycerol + hexadecanoate + H(+)</text>
        <dbReference type="Rhea" id="RHEA:41107"/>
        <dbReference type="ChEBI" id="CHEBI:7896"/>
        <dbReference type="ChEBI" id="CHEBI:15377"/>
        <dbReference type="ChEBI" id="CHEBI:15378"/>
        <dbReference type="ChEBI" id="CHEBI:75558"/>
        <dbReference type="ChEBI" id="CHEBI:77623"/>
    </reaction>
    <physiologicalReaction direction="left-to-right" evidence="21">
        <dbReference type="Rhea" id="RHEA:41108"/>
    </physiologicalReaction>
</comment>
<comment type="catalytic activity">
    <reaction evidence="26">
        <text>1-hexadecanoyl-2-(9Z-octadecenoyl)-sn-glycero-3-phospho-(1'-sn-glycerol) + H2O = 1-hexadecanoyl-sn-glycero-3-phospho-(1'-sn-glycerol) + (9Z)-octadecenoate + H(+)</text>
        <dbReference type="Rhea" id="RHEA:40919"/>
        <dbReference type="ChEBI" id="CHEBI:15377"/>
        <dbReference type="ChEBI" id="CHEBI:15378"/>
        <dbReference type="ChEBI" id="CHEBI:30823"/>
        <dbReference type="ChEBI" id="CHEBI:72841"/>
        <dbReference type="ChEBI" id="CHEBI:75158"/>
    </reaction>
    <physiologicalReaction direction="left-to-right" evidence="26">
        <dbReference type="Rhea" id="RHEA:40920"/>
    </physiologicalReaction>
</comment>
<evidence type="ECO:0000256" key="11">
    <source>
        <dbReference type="ARBA" id="ARBA00023136"/>
    </source>
</evidence>
<dbReference type="EMBL" id="CAJNRG010012897">
    <property type="protein sequence ID" value="CAF2144184.1"/>
    <property type="molecule type" value="Genomic_DNA"/>
</dbReference>
<dbReference type="PANTHER" id="PTHR21325">
    <property type="entry name" value="PHOSPHOLIPASE B, PLB1"/>
    <property type="match status" value="1"/>
</dbReference>
<dbReference type="Proteomes" id="UP000663856">
    <property type="component" value="Unassembled WGS sequence"/>
</dbReference>
<dbReference type="FunFam" id="3.40.50.1110:FF:000005">
    <property type="entry name" value="Phospholipase B1"/>
    <property type="match status" value="1"/>
</dbReference>
<comment type="catalytic activity">
    <reaction evidence="34">
        <text>1-hexadecanoyl-2-(9Z-octadecenoyl)-sn-glycero-3-phosphoethanolamine + H2O = 1-hexadecanoyl-sn-glycero-3-phosphoethanolamine + (9Z)-octadecenoate + H(+)</text>
        <dbReference type="Rhea" id="RHEA:40911"/>
        <dbReference type="ChEBI" id="CHEBI:15377"/>
        <dbReference type="ChEBI" id="CHEBI:15378"/>
        <dbReference type="ChEBI" id="CHEBI:30823"/>
        <dbReference type="ChEBI" id="CHEBI:73004"/>
        <dbReference type="ChEBI" id="CHEBI:73007"/>
    </reaction>
    <physiologicalReaction direction="left-to-right" evidence="34">
        <dbReference type="Rhea" id="RHEA:40912"/>
    </physiologicalReaction>
</comment>
<comment type="catalytic activity">
    <reaction evidence="25">
        <text>2,3-di-(9Z)-octadecenoyl-sn-glycerol + H2O = 3-(9Z-octadecenoyl)-sn-glycerol + (9Z)-octadecenoate + H(+)</text>
        <dbReference type="Rhea" id="RHEA:42604"/>
        <dbReference type="ChEBI" id="CHEBI:15377"/>
        <dbReference type="ChEBI" id="CHEBI:15378"/>
        <dbReference type="ChEBI" id="CHEBI:30823"/>
        <dbReference type="ChEBI" id="CHEBI:75824"/>
        <dbReference type="ChEBI" id="CHEBI:75938"/>
    </reaction>
    <physiologicalReaction direction="left-to-right" evidence="25">
        <dbReference type="Rhea" id="RHEA:42605"/>
    </physiologicalReaction>
</comment>
<keyword evidence="10" id="KW-0443">Lipid metabolism</keyword>
<evidence type="ECO:0000256" key="3">
    <source>
        <dbReference type="ARBA" id="ARBA00015133"/>
    </source>
</evidence>
<comment type="catalytic activity">
    <reaction evidence="15">
        <text>a 1,2-diacyl-sn-glycero-3-phosphocholine + H2O = a 1-acyl-sn-glycero-3-phosphocholine + a fatty acid + H(+)</text>
        <dbReference type="Rhea" id="RHEA:15801"/>
        <dbReference type="ChEBI" id="CHEBI:15377"/>
        <dbReference type="ChEBI" id="CHEBI:15378"/>
        <dbReference type="ChEBI" id="CHEBI:28868"/>
        <dbReference type="ChEBI" id="CHEBI:57643"/>
        <dbReference type="ChEBI" id="CHEBI:58168"/>
        <dbReference type="EC" id="3.1.1.4"/>
    </reaction>
    <physiologicalReaction direction="left-to-right" evidence="15">
        <dbReference type="Rhea" id="RHEA:15802"/>
    </physiologicalReaction>
</comment>
<comment type="catalytic activity">
    <reaction evidence="23">
        <text>1-(9Z-octadecenoyl)-glycerol + H2O = glycerol + (9Z)-octadecenoate + H(+)</text>
        <dbReference type="Rhea" id="RHEA:38487"/>
        <dbReference type="ChEBI" id="CHEBI:15377"/>
        <dbReference type="ChEBI" id="CHEBI:15378"/>
        <dbReference type="ChEBI" id="CHEBI:17754"/>
        <dbReference type="ChEBI" id="CHEBI:30823"/>
        <dbReference type="ChEBI" id="CHEBI:75342"/>
    </reaction>
    <physiologicalReaction direction="left-to-right" evidence="23">
        <dbReference type="Rhea" id="RHEA:38488"/>
    </physiologicalReaction>
</comment>
<evidence type="ECO:0000256" key="30">
    <source>
        <dbReference type="ARBA" id="ARBA00048362"/>
    </source>
</evidence>
<feature type="compositionally biased region" description="Basic residues" evidence="43">
    <location>
        <begin position="431"/>
        <end position="440"/>
    </location>
</feature>
<evidence type="ECO:0000313" key="47">
    <source>
        <dbReference type="EMBL" id="CAF2152285.1"/>
    </source>
</evidence>
<keyword evidence="4" id="KW-1003">Cell membrane</keyword>
<evidence type="ECO:0000256" key="29">
    <source>
        <dbReference type="ARBA" id="ARBA00048227"/>
    </source>
</evidence>
<dbReference type="EMBL" id="CAJOBF010001404">
    <property type="protein sequence ID" value="CAF3947314.1"/>
    <property type="molecule type" value="Genomic_DNA"/>
</dbReference>
<evidence type="ECO:0000256" key="34">
    <source>
        <dbReference type="ARBA" id="ARBA00048613"/>
    </source>
</evidence>
<evidence type="ECO:0000256" key="12">
    <source>
        <dbReference type="ARBA" id="ARBA00023180"/>
    </source>
</evidence>
<dbReference type="SUPFAM" id="SSF52266">
    <property type="entry name" value="SGNH hydrolase"/>
    <property type="match status" value="1"/>
</dbReference>
<feature type="transmembrane region" description="Helical" evidence="44">
    <location>
        <begin position="449"/>
        <end position="469"/>
    </location>
</feature>
<evidence type="ECO:0000256" key="4">
    <source>
        <dbReference type="ARBA" id="ARBA00022475"/>
    </source>
</evidence>
<dbReference type="InterPro" id="IPR001087">
    <property type="entry name" value="GDSL"/>
</dbReference>
<evidence type="ECO:0000256" key="18">
    <source>
        <dbReference type="ARBA" id="ARBA00031485"/>
    </source>
</evidence>
<evidence type="ECO:0000256" key="24">
    <source>
        <dbReference type="ARBA" id="ARBA00047459"/>
    </source>
</evidence>
<evidence type="ECO:0000256" key="36">
    <source>
        <dbReference type="ARBA" id="ARBA00048699"/>
    </source>
</evidence>
<evidence type="ECO:0000256" key="38">
    <source>
        <dbReference type="ARBA" id="ARBA00048872"/>
    </source>
</evidence>
<comment type="catalytic activity">
    <reaction evidence="39">
        <text>1-hexadecanoyl-2-(9Z)-octadecenoyl-3-octadecanoyl-sn-glycerol + H2O = 1-hexadecanoyl-3-octadecanoyl-sn-glycerol + (9Z)-octadecenoate + H(+)</text>
        <dbReference type="Rhea" id="RHEA:41103"/>
        <dbReference type="ChEBI" id="CHEBI:15377"/>
        <dbReference type="ChEBI" id="CHEBI:15378"/>
        <dbReference type="ChEBI" id="CHEBI:30823"/>
        <dbReference type="ChEBI" id="CHEBI:77623"/>
        <dbReference type="ChEBI" id="CHEBI:77624"/>
    </reaction>
    <physiologicalReaction direction="left-to-right" evidence="39">
        <dbReference type="Rhea" id="RHEA:41104"/>
    </physiologicalReaction>
</comment>
<evidence type="ECO:0000256" key="33">
    <source>
        <dbReference type="ARBA" id="ARBA00048454"/>
    </source>
</evidence>
<evidence type="ECO:0000256" key="45">
    <source>
        <dbReference type="SAM" id="SignalP"/>
    </source>
</evidence>
<evidence type="ECO:0000256" key="15">
    <source>
        <dbReference type="ARBA" id="ARBA00023422"/>
    </source>
</evidence>
<evidence type="ECO:0000256" key="8">
    <source>
        <dbReference type="ARBA" id="ARBA00022801"/>
    </source>
</evidence>
<evidence type="ECO:0000256" key="37">
    <source>
        <dbReference type="ARBA" id="ARBA00048869"/>
    </source>
</evidence>
<dbReference type="Pfam" id="PF00657">
    <property type="entry name" value="Lipase_GDSL"/>
    <property type="match status" value="1"/>
</dbReference>
<evidence type="ECO:0000256" key="23">
    <source>
        <dbReference type="ARBA" id="ARBA00047438"/>
    </source>
</evidence>
<keyword evidence="8" id="KW-0378">Hydrolase</keyword>
<comment type="catalytic activity">
    <reaction evidence="35">
        <text>1-hexadecanoyl-sn-glycero-3-phosphocholine + H2O = sn-glycerol 3-phosphocholine + hexadecanoate + H(+)</text>
        <dbReference type="Rhea" id="RHEA:40435"/>
        <dbReference type="ChEBI" id="CHEBI:7896"/>
        <dbReference type="ChEBI" id="CHEBI:15377"/>
        <dbReference type="ChEBI" id="CHEBI:15378"/>
        <dbReference type="ChEBI" id="CHEBI:16870"/>
        <dbReference type="ChEBI" id="CHEBI:72998"/>
    </reaction>
    <physiologicalReaction direction="left-to-right" evidence="35">
        <dbReference type="Rhea" id="RHEA:40436"/>
    </physiologicalReaction>
</comment>
<evidence type="ECO:0000256" key="6">
    <source>
        <dbReference type="ARBA" id="ARBA00022729"/>
    </source>
</evidence>
<dbReference type="GO" id="GO:0004623">
    <property type="term" value="F:phospholipase A2 activity"/>
    <property type="evidence" value="ECO:0007669"/>
    <property type="project" value="UniProtKB-EC"/>
</dbReference>
<keyword evidence="12" id="KW-0325">Glycoprotein</keyword>
<comment type="similarity">
    <text evidence="2">Belongs to the 'GDSL' lipolytic enzyme family. Phospholipase B1 subfamily.</text>
</comment>
<evidence type="ECO:0000256" key="7">
    <source>
        <dbReference type="ARBA" id="ARBA00022737"/>
    </source>
</evidence>
<feature type="chain" id="PRO_5036230872" description="Phospholipase B1, membrane-associated" evidence="45">
    <location>
        <begin position="22"/>
        <end position="533"/>
    </location>
</feature>
<dbReference type="CDD" id="cd01824">
    <property type="entry name" value="Phospholipase_B_like"/>
    <property type="match status" value="1"/>
</dbReference>
<comment type="catalytic activity">
    <reaction evidence="32">
        <text>1,2,3-tri-(9Z-octadecenoyl)-glycerol + H2O = di-(9Z)-octadecenoylglycerol + (9Z)-octadecenoate + H(+)</text>
        <dbReference type="Rhea" id="RHEA:38575"/>
        <dbReference type="ChEBI" id="CHEBI:15377"/>
        <dbReference type="ChEBI" id="CHEBI:15378"/>
        <dbReference type="ChEBI" id="CHEBI:30823"/>
        <dbReference type="ChEBI" id="CHEBI:53753"/>
        <dbReference type="ChEBI" id="CHEBI:75945"/>
    </reaction>
    <physiologicalReaction direction="left-to-right" evidence="32">
        <dbReference type="Rhea" id="RHEA:38576"/>
    </physiologicalReaction>
</comment>
<evidence type="ECO:0000256" key="22">
    <source>
        <dbReference type="ARBA" id="ARBA00047363"/>
    </source>
</evidence>
<evidence type="ECO:0000256" key="2">
    <source>
        <dbReference type="ARBA" id="ARBA00009979"/>
    </source>
</evidence>
<evidence type="ECO:0000256" key="41">
    <source>
        <dbReference type="ARBA" id="ARBA00049372"/>
    </source>
</evidence>
<name>A0A816XXG1_9BILA</name>
<reference evidence="47" key="1">
    <citation type="submission" date="2021-02" db="EMBL/GenBank/DDBJ databases">
        <authorList>
            <person name="Nowell W R."/>
        </authorList>
    </citation>
    <scope>NUCLEOTIDE SEQUENCE</scope>
</reference>
<dbReference type="GO" id="GO:0016324">
    <property type="term" value="C:apical plasma membrane"/>
    <property type="evidence" value="ECO:0007669"/>
    <property type="project" value="UniProtKB-SubCell"/>
</dbReference>
<evidence type="ECO:0000256" key="27">
    <source>
        <dbReference type="ARBA" id="ARBA00048049"/>
    </source>
</evidence>
<evidence type="ECO:0000256" key="25">
    <source>
        <dbReference type="ARBA" id="ARBA00048011"/>
    </source>
</evidence>
<feature type="signal peptide" evidence="45">
    <location>
        <begin position="1"/>
        <end position="21"/>
    </location>
</feature>
<comment type="catalytic activity">
    <reaction evidence="38">
        <text>1-O-hexadecyl-2-(9Z)-octadecenoyl-sn-glycero-3-phosphocholine + H2O = 1-O-hexadecyl-sn-glycero-3-phosphocholine + (9Z)-octadecenoate + H(+)</text>
        <dbReference type="Rhea" id="RHEA:40915"/>
        <dbReference type="ChEBI" id="CHEBI:15377"/>
        <dbReference type="ChEBI" id="CHEBI:15378"/>
        <dbReference type="ChEBI" id="CHEBI:30823"/>
        <dbReference type="ChEBI" id="CHEBI:34112"/>
        <dbReference type="ChEBI" id="CHEBI:64496"/>
    </reaction>
    <physiologicalReaction direction="left-to-right" evidence="38">
        <dbReference type="Rhea" id="RHEA:40916"/>
    </physiologicalReaction>
</comment>
<dbReference type="GO" id="GO:0004622">
    <property type="term" value="F:phosphatidylcholine lysophospholipase activity"/>
    <property type="evidence" value="ECO:0007669"/>
    <property type="project" value="UniProtKB-EC"/>
</dbReference>
<evidence type="ECO:0000256" key="21">
    <source>
        <dbReference type="ARBA" id="ARBA00047324"/>
    </source>
</evidence>
<dbReference type="Proteomes" id="UP000663842">
    <property type="component" value="Unassembled WGS sequence"/>
</dbReference>
<evidence type="ECO:0000256" key="17">
    <source>
        <dbReference type="ARBA" id="ARBA00031182"/>
    </source>
</evidence>
<evidence type="ECO:0000256" key="20">
    <source>
        <dbReference type="ARBA" id="ARBA00045916"/>
    </source>
</evidence>
<keyword evidence="6 45" id="KW-0732">Signal</keyword>
<comment type="catalytic activity">
    <reaction evidence="29">
        <text>1,2-dihexadecanoyl-sn-glycero-3-phosphocholine + H2O = 1-hexadecanoyl-sn-glycero-3-phosphocholine + hexadecanoate + H(+)</text>
        <dbReference type="Rhea" id="RHEA:41223"/>
        <dbReference type="ChEBI" id="CHEBI:7896"/>
        <dbReference type="ChEBI" id="CHEBI:15377"/>
        <dbReference type="ChEBI" id="CHEBI:15378"/>
        <dbReference type="ChEBI" id="CHEBI:72998"/>
        <dbReference type="ChEBI" id="CHEBI:72999"/>
    </reaction>
    <physiologicalReaction direction="left-to-right" evidence="29">
        <dbReference type="Rhea" id="RHEA:41224"/>
    </physiologicalReaction>
</comment>
<organism evidence="47 49">
    <name type="scientific">Rotaria magnacalcarata</name>
    <dbReference type="NCBI Taxonomy" id="392030"/>
    <lineage>
        <taxon>Eukaryota</taxon>
        <taxon>Metazoa</taxon>
        <taxon>Spiralia</taxon>
        <taxon>Gnathifera</taxon>
        <taxon>Rotifera</taxon>
        <taxon>Eurotatoria</taxon>
        <taxon>Bdelloidea</taxon>
        <taxon>Philodinida</taxon>
        <taxon>Philodinidae</taxon>
        <taxon>Rotaria</taxon>
    </lineage>
</organism>
<dbReference type="GO" id="GO:0004806">
    <property type="term" value="F:triacylglycerol lipase activity"/>
    <property type="evidence" value="ECO:0007669"/>
    <property type="project" value="UniProtKB-EC"/>
</dbReference>
<comment type="catalytic activity">
    <reaction evidence="37">
        <text>1,3-dihexadecanoyl-2-(9Z-octadecenoyl)glycerol + H2O = 1,3-dihexadecanoylglycerol + (9Z)-octadecenoate + H(+)</text>
        <dbReference type="Rhea" id="RHEA:40983"/>
        <dbReference type="ChEBI" id="CHEBI:15377"/>
        <dbReference type="ChEBI" id="CHEBI:15378"/>
        <dbReference type="ChEBI" id="CHEBI:30823"/>
        <dbReference type="ChEBI" id="CHEBI:75688"/>
        <dbReference type="ChEBI" id="CHEBI:77619"/>
    </reaction>
    <physiologicalReaction direction="left-to-right" evidence="37">
        <dbReference type="Rhea" id="RHEA:40984"/>
    </physiologicalReaction>
</comment>
<comment type="catalytic activity">
    <reaction evidence="28">
        <text>1,2-di-(9Z-octadecenoyl)-sn-glycero-3-phosphocholine + H2O = 1-(9Z-octadecenoyl)-sn-glycero-3-phosphocholine + (9Z)-octadecenoate + H(+)</text>
        <dbReference type="Rhea" id="RHEA:40923"/>
        <dbReference type="ChEBI" id="CHEBI:15377"/>
        <dbReference type="ChEBI" id="CHEBI:15378"/>
        <dbReference type="ChEBI" id="CHEBI:28610"/>
        <dbReference type="ChEBI" id="CHEBI:30823"/>
        <dbReference type="ChEBI" id="CHEBI:74669"/>
    </reaction>
    <physiologicalReaction direction="left-to-right" evidence="28">
        <dbReference type="Rhea" id="RHEA:40924"/>
    </physiologicalReaction>
</comment>
<comment type="catalytic activity">
    <reaction evidence="24">
        <text>1-hexadecanoyl-2-(9Z)-octadecenoyl-3-octadecanoyl-sn-glycerol + H2O = 1-hexadecanoyl-2-(9Z-octadecenoyl)-sn-glycerol + octadecanoate + H(+)</text>
        <dbReference type="Rhea" id="RHEA:41111"/>
        <dbReference type="ChEBI" id="CHEBI:15377"/>
        <dbReference type="ChEBI" id="CHEBI:15378"/>
        <dbReference type="ChEBI" id="CHEBI:25629"/>
        <dbReference type="ChEBI" id="CHEBI:75466"/>
        <dbReference type="ChEBI" id="CHEBI:77623"/>
    </reaction>
    <physiologicalReaction direction="left-to-right" evidence="24">
        <dbReference type="Rhea" id="RHEA:41112"/>
    </physiologicalReaction>
</comment>
<keyword evidence="5 44" id="KW-0812">Transmembrane</keyword>
<comment type="caution">
    <text evidence="47">The sequence shown here is derived from an EMBL/GenBank/DDBJ whole genome shotgun (WGS) entry which is preliminary data.</text>
</comment>
<comment type="function">
    <text evidence="20">Calcium-independent membrane-associated phospholipase that catalyzes complete diacylation of phospholipids by hydrolyzing both sn-1 and sn-2 fatty acyl chains attached to the glycerol backbone (phospholipase B activity). Has dual phospholipase and lysophospholipase activities toward diacylphospholipids. Preferentially cleaves sn-2 ester bonds over sn-1 bonds. Acts as a lipase toward glycerolipid substrates. Hydrolyzes fatty acyl chains of diacylglycerols with preference for the sn-2 position and of triacylglycerols with not positional selectivity. May also hydrolyze long chain retinyl esters such as retinyl palmitate. May contribute to digestion of dietary phospholipids, glycerolipids and retinoids, facilitating lipid absorption at the brush border.</text>
</comment>
<evidence type="ECO:0000313" key="46">
    <source>
        <dbReference type="EMBL" id="CAF2144184.1"/>
    </source>
</evidence>
<comment type="catalytic activity">
    <reaction evidence="41">
        <text>1,3-di-(9Z-octadecenoyl)-glycerol + H2O = 1-(9Z-octadecenoyl)-glycerol + (9Z)-octadecenoate + H(+)</text>
        <dbReference type="Rhea" id="RHEA:39939"/>
        <dbReference type="ChEBI" id="CHEBI:15377"/>
        <dbReference type="ChEBI" id="CHEBI:15378"/>
        <dbReference type="ChEBI" id="CHEBI:30823"/>
        <dbReference type="ChEBI" id="CHEBI:75342"/>
        <dbReference type="ChEBI" id="CHEBI:75735"/>
    </reaction>
    <physiologicalReaction direction="left-to-right" evidence="41">
        <dbReference type="Rhea" id="RHEA:39940"/>
    </physiologicalReaction>
</comment>
<evidence type="ECO:0000256" key="13">
    <source>
        <dbReference type="ARBA" id="ARBA00023369"/>
    </source>
</evidence>
<evidence type="ECO:0000313" key="48">
    <source>
        <dbReference type="EMBL" id="CAF3947314.1"/>
    </source>
</evidence>
<evidence type="ECO:0000313" key="49">
    <source>
        <dbReference type="Proteomes" id="UP000663856"/>
    </source>
</evidence>